<organism evidence="7 8">
    <name type="scientific">Mesomycoplasma lagogenitalium</name>
    <dbReference type="NCBI Taxonomy" id="171286"/>
    <lineage>
        <taxon>Bacteria</taxon>
        <taxon>Bacillati</taxon>
        <taxon>Mycoplasmatota</taxon>
        <taxon>Mycoplasmoidales</taxon>
        <taxon>Metamycoplasmataceae</taxon>
        <taxon>Mesomycoplasma</taxon>
    </lineage>
</organism>
<name>A0ABY8LUG7_9BACT</name>
<feature type="transmembrane region" description="Helical" evidence="6">
    <location>
        <begin position="215"/>
        <end position="233"/>
    </location>
</feature>
<keyword evidence="5 6" id="KW-0472">Membrane</keyword>
<keyword evidence="4 6" id="KW-1133">Transmembrane helix</keyword>
<dbReference type="PANTHER" id="PTHR43370:SF1">
    <property type="entry name" value="GUANOSINE ABC TRANSPORTER PERMEASE PROTEIN NUPQ"/>
    <property type="match status" value="1"/>
</dbReference>
<keyword evidence="8" id="KW-1185">Reference proteome</keyword>
<evidence type="ECO:0000256" key="4">
    <source>
        <dbReference type="ARBA" id="ARBA00022989"/>
    </source>
</evidence>
<evidence type="ECO:0000256" key="6">
    <source>
        <dbReference type="SAM" id="Phobius"/>
    </source>
</evidence>
<feature type="transmembrane region" description="Helical" evidence="6">
    <location>
        <begin position="6"/>
        <end position="27"/>
    </location>
</feature>
<dbReference type="InterPro" id="IPR001851">
    <property type="entry name" value="ABC_transp_permease"/>
</dbReference>
<comment type="subcellular location">
    <subcellularLocation>
        <location evidence="1">Cell membrane</location>
        <topology evidence="1">Multi-pass membrane protein</topology>
    </subcellularLocation>
</comment>
<feature type="transmembrane region" description="Helical" evidence="6">
    <location>
        <begin position="34"/>
        <end position="56"/>
    </location>
</feature>
<dbReference type="Pfam" id="PF02653">
    <property type="entry name" value="BPD_transp_2"/>
    <property type="match status" value="1"/>
</dbReference>
<dbReference type="RefSeq" id="WP_280102180.1">
    <property type="nucleotide sequence ID" value="NZ_CP122979.1"/>
</dbReference>
<evidence type="ECO:0000256" key="3">
    <source>
        <dbReference type="ARBA" id="ARBA00022692"/>
    </source>
</evidence>
<keyword evidence="3 6" id="KW-0812">Transmembrane</keyword>
<evidence type="ECO:0000256" key="1">
    <source>
        <dbReference type="ARBA" id="ARBA00004651"/>
    </source>
</evidence>
<evidence type="ECO:0000313" key="7">
    <source>
        <dbReference type="EMBL" id="WGI36877.1"/>
    </source>
</evidence>
<feature type="transmembrane region" description="Helical" evidence="6">
    <location>
        <begin position="62"/>
        <end position="81"/>
    </location>
</feature>
<dbReference type="Proteomes" id="UP001179842">
    <property type="component" value="Chromosome"/>
</dbReference>
<evidence type="ECO:0000256" key="2">
    <source>
        <dbReference type="ARBA" id="ARBA00022475"/>
    </source>
</evidence>
<evidence type="ECO:0000313" key="8">
    <source>
        <dbReference type="Proteomes" id="UP001179842"/>
    </source>
</evidence>
<sequence>MSIFWLILIPSLVYFVILSISSLSAMFSERAGIVNVGIEGMIIIGATFYGIFGQIFKVSSPWMQIPLFLIAALAGGLFSMLHGFVTIKLKGDHTISGIALNLLAPAIAIFVLKRFGNANKIQSSVQELALSQNSINDWQNIISLKLLIVILVFVTAIILMNKTKWGLRFKAIGENPQAADAAGINVNFFKWQGVIISGILAGLAGGVLFQQKGVSFSGSADGMGFVALTILIMGRWKSSLILVFALFFSLILGLASVIGTGAGIFETVKEYGKLINTIPYILTFVVLIFSSKRVQGPAAAGQPYDKSKR</sequence>
<dbReference type="PANTHER" id="PTHR43370">
    <property type="entry name" value="SUGAR ABC TRANSPORTER INTEGRAL MEMBRANE PROTEIN-RELATED"/>
    <property type="match status" value="1"/>
</dbReference>
<protein>
    <submittedName>
        <fullName evidence="7">ABC transporter permease</fullName>
    </submittedName>
</protein>
<evidence type="ECO:0000256" key="5">
    <source>
        <dbReference type="ARBA" id="ARBA00023136"/>
    </source>
</evidence>
<feature type="transmembrane region" description="Helical" evidence="6">
    <location>
        <begin position="240"/>
        <end position="265"/>
    </location>
</feature>
<dbReference type="EMBL" id="CP122979">
    <property type="protein sequence ID" value="WGI36877.1"/>
    <property type="molecule type" value="Genomic_DNA"/>
</dbReference>
<dbReference type="CDD" id="cd06580">
    <property type="entry name" value="TM_PBP1_transp_TpRbsC_like"/>
    <property type="match status" value="1"/>
</dbReference>
<feature type="transmembrane region" description="Helical" evidence="6">
    <location>
        <begin position="141"/>
        <end position="160"/>
    </location>
</feature>
<accession>A0ABY8LUG7</accession>
<reference evidence="7" key="1">
    <citation type="submission" date="2023-04" db="EMBL/GenBank/DDBJ databases">
        <title>Completed genome of Mycoplasma lagogenitalium type strain 12MS.</title>
        <authorList>
            <person name="Spergser J."/>
        </authorList>
    </citation>
    <scope>NUCLEOTIDE SEQUENCE</scope>
    <source>
        <strain evidence="7">12MS</strain>
    </source>
</reference>
<proteinExistence type="predicted"/>
<keyword evidence="2" id="KW-1003">Cell membrane</keyword>
<feature type="transmembrane region" description="Helical" evidence="6">
    <location>
        <begin position="271"/>
        <end position="289"/>
    </location>
</feature>
<feature type="transmembrane region" description="Helical" evidence="6">
    <location>
        <begin position="191"/>
        <end position="209"/>
    </location>
</feature>
<gene>
    <name evidence="7" type="ORF">QEG99_01160</name>
</gene>
<feature type="transmembrane region" description="Helical" evidence="6">
    <location>
        <begin position="93"/>
        <end position="112"/>
    </location>
</feature>